<keyword evidence="2" id="KW-1185">Reference proteome</keyword>
<evidence type="ECO:0000313" key="1">
    <source>
        <dbReference type="EMBL" id="KAF6177080.1"/>
    </source>
</evidence>
<gene>
    <name evidence="1" type="ORF">GIB67_015955</name>
</gene>
<protein>
    <submittedName>
        <fullName evidence="1">Uncharacterized protein</fullName>
    </submittedName>
</protein>
<dbReference type="EMBL" id="JACGCM010000004">
    <property type="protein sequence ID" value="KAF6177080.1"/>
    <property type="molecule type" value="Genomic_DNA"/>
</dbReference>
<reference evidence="1 2" key="1">
    <citation type="journal article" date="2020" name="IScience">
        <title>Genome Sequencing of the Endangered Kingdonia uniflora (Circaeasteraceae, Ranunculales) Reveals Potential Mechanisms of Evolutionary Specialization.</title>
        <authorList>
            <person name="Sun Y."/>
            <person name="Deng T."/>
            <person name="Zhang A."/>
            <person name="Moore M.J."/>
            <person name="Landis J.B."/>
            <person name="Lin N."/>
            <person name="Zhang H."/>
            <person name="Zhang X."/>
            <person name="Huang J."/>
            <person name="Zhang X."/>
            <person name="Sun H."/>
            <person name="Wang H."/>
        </authorList>
    </citation>
    <scope>NUCLEOTIDE SEQUENCE [LARGE SCALE GENOMIC DNA]</scope>
    <source>
        <strain evidence="1">TB1705</strain>
        <tissue evidence="1">Leaf</tissue>
    </source>
</reference>
<name>A0A7J7PCR0_9MAGN</name>
<dbReference type="Proteomes" id="UP000541444">
    <property type="component" value="Unassembled WGS sequence"/>
</dbReference>
<evidence type="ECO:0000313" key="2">
    <source>
        <dbReference type="Proteomes" id="UP000541444"/>
    </source>
</evidence>
<accession>A0A7J7PCR0</accession>
<proteinExistence type="predicted"/>
<dbReference type="AlphaFoldDB" id="A0A7J7PCR0"/>
<sequence length="72" mass="8426">MKTSRSRYSRRLNLIQAYTRDEPDLSFRCKRSNLTSRLKIKQLNSYSGQARATSYKLTIGSSNSTKHNTFYK</sequence>
<organism evidence="1 2">
    <name type="scientific">Kingdonia uniflora</name>
    <dbReference type="NCBI Taxonomy" id="39325"/>
    <lineage>
        <taxon>Eukaryota</taxon>
        <taxon>Viridiplantae</taxon>
        <taxon>Streptophyta</taxon>
        <taxon>Embryophyta</taxon>
        <taxon>Tracheophyta</taxon>
        <taxon>Spermatophyta</taxon>
        <taxon>Magnoliopsida</taxon>
        <taxon>Ranunculales</taxon>
        <taxon>Circaeasteraceae</taxon>
        <taxon>Kingdonia</taxon>
    </lineage>
</organism>
<comment type="caution">
    <text evidence="1">The sequence shown here is derived from an EMBL/GenBank/DDBJ whole genome shotgun (WGS) entry which is preliminary data.</text>
</comment>